<dbReference type="InterPro" id="IPR036452">
    <property type="entry name" value="Ribo_hydro-like"/>
</dbReference>
<dbReference type="EMBL" id="DXBB01000114">
    <property type="protein sequence ID" value="HIZ73479.1"/>
    <property type="molecule type" value="Genomic_DNA"/>
</dbReference>
<accession>A0A9D2K1B4</accession>
<dbReference type="GO" id="GO:0016799">
    <property type="term" value="F:hydrolase activity, hydrolyzing N-glycosyl compounds"/>
    <property type="evidence" value="ECO:0007669"/>
    <property type="project" value="InterPro"/>
</dbReference>
<evidence type="ECO:0000259" key="1">
    <source>
        <dbReference type="Pfam" id="PF01156"/>
    </source>
</evidence>
<evidence type="ECO:0000313" key="2">
    <source>
        <dbReference type="EMBL" id="HIZ73479.1"/>
    </source>
</evidence>
<dbReference type="Proteomes" id="UP000824102">
    <property type="component" value="Unassembled WGS sequence"/>
</dbReference>
<proteinExistence type="predicted"/>
<reference evidence="2" key="1">
    <citation type="journal article" date="2021" name="PeerJ">
        <title>Extensive microbial diversity within the chicken gut microbiome revealed by metagenomics and culture.</title>
        <authorList>
            <person name="Gilroy R."/>
            <person name="Ravi A."/>
            <person name="Getino M."/>
            <person name="Pursley I."/>
            <person name="Horton D.L."/>
            <person name="Alikhan N.F."/>
            <person name="Baker D."/>
            <person name="Gharbi K."/>
            <person name="Hall N."/>
            <person name="Watson M."/>
            <person name="Adriaenssens E.M."/>
            <person name="Foster-Nyarko E."/>
            <person name="Jarju S."/>
            <person name="Secka A."/>
            <person name="Antonio M."/>
            <person name="Oren A."/>
            <person name="Chaudhuri R.R."/>
            <person name="La Ragione R."/>
            <person name="Hildebrand F."/>
            <person name="Pallen M.J."/>
        </authorList>
    </citation>
    <scope>NUCLEOTIDE SEQUENCE</scope>
    <source>
        <strain evidence="2">ChiW7-2402</strain>
    </source>
</reference>
<sequence length="263" mass="29212">MKLILCCDYGIDDAAATVDALLHAEEDGYSEVVLVAIGGNVPRGVALRNGAKLLAQCRFPHPPVTLVDTTALSQPGEFLKTIHGDDGMGDLFPDVPVRAVPYAEWLSSLRGGYRLLSLGSMTLILPILERGTCERFVFMGGNIAEEPNYHGYEFNHALDRTAFAEAVKFPHAAVTMDTCRHPLFNIQPVDFAADTLLKRIVLRARERTFLSGEKGCYLWDDIAVKVLRHPEWFAFEERSDRDGNVLCVACYVRGLPYPEVLEQ</sequence>
<evidence type="ECO:0000313" key="3">
    <source>
        <dbReference type="Proteomes" id="UP000824102"/>
    </source>
</evidence>
<feature type="domain" description="Inosine/uridine-preferring nucleoside hydrolase" evidence="1">
    <location>
        <begin position="4"/>
        <end position="235"/>
    </location>
</feature>
<organism evidence="2 3">
    <name type="scientific">Candidatus Gallimonas intestinavium</name>
    <dbReference type="NCBI Taxonomy" id="2838603"/>
    <lineage>
        <taxon>Bacteria</taxon>
        <taxon>Bacillati</taxon>
        <taxon>Bacillota</taxon>
        <taxon>Clostridia</taxon>
        <taxon>Candidatus Gallimonas</taxon>
    </lineage>
</organism>
<comment type="caution">
    <text evidence="2">The sequence shown here is derived from an EMBL/GenBank/DDBJ whole genome shotgun (WGS) entry which is preliminary data.</text>
</comment>
<keyword evidence="2" id="KW-0378">Hydrolase</keyword>
<dbReference type="AlphaFoldDB" id="A0A9D2K1B4"/>
<reference evidence="2" key="2">
    <citation type="submission" date="2021-04" db="EMBL/GenBank/DDBJ databases">
        <authorList>
            <person name="Gilroy R."/>
        </authorList>
    </citation>
    <scope>NUCLEOTIDE SEQUENCE</scope>
    <source>
        <strain evidence="2">ChiW7-2402</strain>
    </source>
</reference>
<dbReference type="InterPro" id="IPR001910">
    <property type="entry name" value="Inosine/uridine_hydrolase_dom"/>
</dbReference>
<dbReference type="SUPFAM" id="SSF53590">
    <property type="entry name" value="Nucleoside hydrolase"/>
    <property type="match status" value="1"/>
</dbReference>
<dbReference type="Gene3D" id="3.90.245.10">
    <property type="entry name" value="Ribonucleoside hydrolase-like"/>
    <property type="match status" value="1"/>
</dbReference>
<protein>
    <submittedName>
        <fullName evidence="2">Nucleoside hydrolase</fullName>
    </submittedName>
</protein>
<dbReference type="Pfam" id="PF01156">
    <property type="entry name" value="IU_nuc_hydro"/>
    <property type="match status" value="1"/>
</dbReference>
<gene>
    <name evidence="2" type="ORF">H9964_07850</name>
</gene>
<name>A0A9D2K1B4_9FIRM</name>